<organism evidence="1 2">
    <name type="scientific">Zalaria obscura</name>
    <dbReference type="NCBI Taxonomy" id="2024903"/>
    <lineage>
        <taxon>Eukaryota</taxon>
        <taxon>Fungi</taxon>
        <taxon>Dikarya</taxon>
        <taxon>Ascomycota</taxon>
        <taxon>Pezizomycotina</taxon>
        <taxon>Dothideomycetes</taxon>
        <taxon>Dothideomycetidae</taxon>
        <taxon>Dothideales</taxon>
        <taxon>Zalariaceae</taxon>
        <taxon>Zalaria</taxon>
    </lineage>
</organism>
<comment type="caution">
    <text evidence="1">The sequence shown here is derived from an EMBL/GenBank/DDBJ whole genome shotgun (WGS) entry which is preliminary data.</text>
</comment>
<evidence type="ECO:0000313" key="2">
    <source>
        <dbReference type="Proteomes" id="UP001320706"/>
    </source>
</evidence>
<name>A0ACC3SCM6_9PEZI</name>
<keyword evidence="2" id="KW-1185">Reference proteome</keyword>
<evidence type="ECO:0000313" key="1">
    <source>
        <dbReference type="EMBL" id="KAK8207977.1"/>
    </source>
</evidence>
<accession>A0ACC3SCM6</accession>
<proteinExistence type="predicted"/>
<dbReference type="Proteomes" id="UP001320706">
    <property type="component" value="Unassembled WGS sequence"/>
</dbReference>
<protein>
    <submittedName>
        <fullName evidence="1">Uncharacterized protein</fullName>
    </submittedName>
</protein>
<reference evidence="1" key="1">
    <citation type="submission" date="2024-02" db="EMBL/GenBank/DDBJ databases">
        <title>Metagenome Assembled Genome of Zalaria obscura JY119.</title>
        <authorList>
            <person name="Vighnesh L."/>
            <person name="Jagadeeshwari U."/>
            <person name="Venkata Ramana C."/>
            <person name="Sasikala C."/>
        </authorList>
    </citation>
    <scope>NUCLEOTIDE SEQUENCE</scope>
    <source>
        <strain evidence="1">JY119</strain>
    </source>
</reference>
<dbReference type="EMBL" id="JAMKPW020000019">
    <property type="protein sequence ID" value="KAK8207977.1"/>
    <property type="molecule type" value="Genomic_DNA"/>
</dbReference>
<gene>
    <name evidence="1" type="ORF">M8818_004015</name>
</gene>
<sequence length="794" mass="86537">MTDRPVEASLDCNTSSTDSIASVMSEDTLGERNHLAGSTRTHVHVSDREVKTYLAAEVMSATPARRATRASSQAASATPAPTTASAARRGRTPKAAQPLPAVPTGESNEYGARGKVNLAQQVDVSGRGDFASRFRSNKGASGTRDGAGATGARTSGRRSRQSSASAAPEEPVAARARRRTTQVITNIEEEAEEVEDDDDDINGALDSDEEDLQYRIGNGYRSSPGKLPSGFHYSEPDLPSEAHAGPSFTDLDTQFGYGNGSFDDEQTPQVRGRAASRRATSIPRRAASLRPPATEEEVEAARPWSFQVFRETIIRWIKWPFLPFRDLYPLLKSFLILLAFLIPVLMVFGPGLEVAMEGGAKMYESLENAVAKMQQRAAQAEDAVHRGIMYDESIPGRVAGLESQVKTLETQVHLMGTHYGLLRTSIEELQGALPQQVYVHQNQETGQFVIPDQFWYALKDKMLYDADLQAGKPVSSSVPSWDSFIRTNQARIDQAVSAAAESTVAHALQSARESGHIISQSTFMDLVEENNARLRSYVSEQFDKQRTSLHMHAGQIAERTATALIARLPTSQSGPSQLHNLALANLARNAELALKSVNYFSTGLGAVTNPYLTSPTHKRQQPNMLASLWTKMPFYDGPQQYPPSAALEKWDEVTDCWCAAESSEKGKAQVGVIMPSRIIPTSLTIEHIPAQGTLDIASAPKDFEVWVLATASAPSLQECSGPPPAKDFVCVGKAAYDIHAPNHVQNFPLWGGEEVGLVQTAVVRVESNWGQDWTCVYRIRMHGQSEVEVTNKAA</sequence>